<evidence type="ECO:0000256" key="3">
    <source>
        <dbReference type="RuleBase" id="RU003694"/>
    </source>
</evidence>
<dbReference type="GO" id="GO:0006633">
    <property type="term" value="P:fatty acid biosynthetic process"/>
    <property type="evidence" value="ECO:0007669"/>
    <property type="project" value="TreeGrafter"/>
</dbReference>
<comment type="similarity">
    <text evidence="3">Belongs to the thiolase-like superfamily. Beta-ketoacyl-ACP synthases family.</text>
</comment>
<dbReference type="PANTHER" id="PTHR43775">
    <property type="entry name" value="FATTY ACID SYNTHASE"/>
    <property type="match status" value="1"/>
</dbReference>
<reference evidence="5" key="1">
    <citation type="journal article" date="2017" name="J. Eukaryot. Microbiol.">
        <title>Role of Modular Polyketide Synthases in the Production of Polyether Ladder Compounds in Ciguatoxin-producing Gambierdiscus polynesiensis and G.excentricus (Dinophyceae).</title>
        <authorList>
            <person name="Kohli G.S."/>
            <person name="Campbell K."/>
            <person name="John U."/>
            <person name="Smith K.F."/>
            <person name="Fraga S."/>
            <person name="Rhodes L.L."/>
            <person name="Murray S.A."/>
        </authorList>
    </citation>
    <scope>NUCLEOTIDE SEQUENCE</scope>
    <source>
        <strain evidence="5">Contig_17462</strain>
    </source>
</reference>
<dbReference type="InterPro" id="IPR020841">
    <property type="entry name" value="PKS_Beta-ketoAc_synthase_dom"/>
</dbReference>
<dbReference type="InterPro" id="IPR050091">
    <property type="entry name" value="PKS_NRPS_Biosynth_Enz"/>
</dbReference>
<dbReference type="Gene3D" id="3.40.47.10">
    <property type="match status" value="1"/>
</dbReference>
<dbReference type="PANTHER" id="PTHR43775:SF37">
    <property type="entry name" value="SI:DKEY-61P9.11"/>
    <property type="match status" value="1"/>
</dbReference>
<dbReference type="GO" id="GO:0004312">
    <property type="term" value="F:fatty acid synthase activity"/>
    <property type="evidence" value="ECO:0007669"/>
    <property type="project" value="TreeGrafter"/>
</dbReference>
<sequence>MRGEVCQKREVCRADSGDAAQGRGKECKGKYAWLDSRPQFGTDPALKDSDEWLSTVAQQLTQWRDIFDNDLDERTQSLVCLTLTEKDEPDYPMPEPNDKQMLEFLRTWRRTLVRAVHFLGPGTASITLDAKDHGRVQRQVRIHAVPNTIVLFQRGQYEYTCSCPEETLMVISNYLAPSETYELEDINGNLNWLTAEGPQPPPGDYGVHAVNLAMRLPAFQDTDLAYYASLVGACDSVIQVPFLRWDSFIEGAELFDNKYFEISQAEASGMDPVQRMLLETGAQSLAAIGLTKKMTNRKSVHAGFAVGNDKLDWQTCPKQTEFPQPVFGPSQANALSVIANRFSFVFNLKGPNFVCDTACSAALSSTHMVKMMMTERKFDPLDWFLTMGAHLCLSPAPFITTSQAHMTSPKGRSRTFNAGADGYCRGEGVCGFMVKYGNLRGSPESMAMLRATQIGQDGRSASLTAPNGPAQEELIRRSIKEGGMVPPESTVWECHGTGTSLGDPIEVGAVRKVMLAAAMGAMCKCILQCQNARCCPTLHLKTLNPHLDIGSTSSEWNHYFATQVMKFVNYVQSHSQVSSFGLGGTNGHGIFWGENLDGVKPQKTLFMRRYHEKPPPEVRPLGKNYDEWEADFPDYRLLPESQFDVERKRYTITFRPDDPADQPLSWEPKEDVLDPDIDDDESFFTICGDHNNWEDEKMMPGGVPGEWIYTASIPERNVLHFRLFKNGDSDKGIGPRVDNCSRRAELIIGPAKDPKHRWAVTGRAGMRVDIKFFSRRGLKSINWLPTK</sequence>
<dbReference type="EMBL" id="KX395816">
    <property type="protein sequence ID" value="AQS99234.1"/>
    <property type="molecule type" value="Transcribed_RNA"/>
</dbReference>
<protein>
    <submittedName>
        <fullName evidence="5">Type I polyketide synthase</fullName>
    </submittedName>
</protein>
<feature type="domain" description="Ketosynthase family 3 (KS3)" evidence="4">
    <location>
        <begin position="204"/>
        <end position="593"/>
    </location>
</feature>
<accession>A0A1S6K7X6</accession>
<dbReference type="SUPFAM" id="SSF53901">
    <property type="entry name" value="Thiolase-like"/>
    <property type="match status" value="1"/>
</dbReference>
<dbReference type="CDD" id="cd00833">
    <property type="entry name" value="PKS"/>
    <property type="match status" value="1"/>
</dbReference>
<dbReference type="Pfam" id="PF02801">
    <property type="entry name" value="Ketoacyl-synt_C"/>
    <property type="match status" value="1"/>
</dbReference>
<dbReference type="InterPro" id="IPR014031">
    <property type="entry name" value="Ketoacyl_synth_C"/>
</dbReference>
<keyword evidence="2" id="KW-0597">Phosphoprotein</keyword>
<proteinExistence type="inferred from homology"/>
<evidence type="ECO:0000259" key="4">
    <source>
        <dbReference type="PROSITE" id="PS52004"/>
    </source>
</evidence>
<keyword evidence="3" id="KW-0808">Transferase</keyword>
<organism evidence="5">
    <name type="scientific">Gambierdiscus polynesiensis</name>
    <dbReference type="NCBI Taxonomy" id="439318"/>
    <lineage>
        <taxon>Eukaryota</taxon>
        <taxon>Sar</taxon>
        <taxon>Alveolata</taxon>
        <taxon>Dinophyceae</taxon>
        <taxon>Gonyaulacales</taxon>
        <taxon>Pyrocystaceae</taxon>
        <taxon>Gambierdiscus</taxon>
    </lineage>
</organism>
<dbReference type="AlphaFoldDB" id="A0A1S6K7X6"/>
<evidence type="ECO:0000256" key="1">
    <source>
        <dbReference type="ARBA" id="ARBA00022450"/>
    </source>
</evidence>
<dbReference type="InterPro" id="IPR016039">
    <property type="entry name" value="Thiolase-like"/>
</dbReference>
<dbReference type="InterPro" id="IPR030834">
    <property type="entry name" value="PKS_assoc_dom"/>
</dbReference>
<evidence type="ECO:0000313" key="5">
    <source>
        <dbReference type="EMBL" id="AQS99234.1"/>
    </source>
</evidence>
<dbReference type="Pfam" id="PF00109">
    <property type="entry name" value="ketoacyl-synt"/>
    <property type="match status" value="1"/>
</dbReference>
<dbReference type="InterPro" id="IPR014030">
    <property type="entry name" value="Ketoacyl_synth_N"/>
</dbReference>
<name>A0A1S6K7X6_9DINO</name>
<dbReference type="PROSITE" id="PS52004">
    <property type="entry name" value="KS3_2"/>
    <property type="match status" value="1"/>
</dbReference>
<keyword evidence="1" id="KW-0596">Phosphopantetheine</keyword>
<dbReference type="NCBIfam" id="TIGR04556">
    <property type="entry name" value="PKS_assoc"/>
    <property type="match status" value="1"/>
</dbReference>
<evidence type="ECO:0000256" key="2">
    <source>
        <dbReference type="ARBA" id="ARBA00022553"/>
    </source>
</evidence>
<dbReference type="SMART" id="SM00825">
    <property type="entry name" value="PKS_KS"/>
    <property type="match status" value="1"/>
</dbReference>